<name>A0AAW1YP73_RUBAR</name>
<dbReference type="GO" id="GO:0003964">
    <property type="term" value="F:RNA-directed DNA polymerase activity"/>
    <property type="evidence" value="ECO:0007669"/>
    <property type="project" value="UniProtKB-KW"/>
</dbReference>
<organism evidence="8 9">
    <name type="scientific">Rubus argutus</name>
    <name type="common">Southern blackberry</name>
    <dbReference type="NCBI Taxonomy" id="59490"/>
    <lineage>
        <taxon>Eukaryota</taxon>
        <taxon>Viridiplantae</taxon>
        <taxon>Streptophyta</taxon>
        <taxon>Embryophyta</taxon>
        <taxon>Tracheophyta</taxon>
        <taxon>Spermatophyta</taxon>
        <taxon>Magnoliopsida</taxon>
        <taxon>eudicotyledons</taxon>
        <taxon>Gunneridae</taxon>
        <taxon>Pentapetalae</taxon>
        <taxon>rosids</taxon>
        <taxon>fabids</taxon>
        <taxon>Rosales</taxon>
        <taxon>Rosaceae</taxon>
        <taxon>Rosoideae</taxon>
        <taxon>Rosoideae incertae sedis</taxon>
        <taxon>Rubus</taxon>
    </lineage>
</organism>
<keyword evidence="6" id="KW-0695">RNA-directed DNA polymerase</keyword>
<dbReference type="Gene3D" id="3.10.20.370">
    <property type="match status" value="1"/>
</dbReference>
<protein>
    <recommendedName>
        <fullName evidence="7">Integrase catalytic domain-containing protein</fullName>
    </recommendedName>
</protein>
<gene>
    <name evidence="8" type="ORF">M0R45_006032</name>
</gene>
<keyword evidence="1" id="KW-0808">Transferase</keyword>
<evidence type="ECO:0000313" key="8">
    <source>
        <dbReference type="EMBL" id="KAK9950547.1"/>
    </source>
</evidence>
<dbReference type="PANTHER" id="PTHR35046">
    <property type="entry name" value="ZINC KNUCKLE (CCHC-TYPE) FAMILY PROTEIN"/>
    <property type="match status" value="1"/>
</dbReference>
<dbReference type="InterPro" id="IPR036397">
    <property type="entry name" value="RNaseH_sf"/>
</dbReference>
<dbReference type="InterPro" id="IPR041588">
    <property type="entry name" value="Integrase_H2C2"/>
</dbReference>
<dbReference type="Gene3D" id="1.10.340.70">
    <property type="match status" value="1"/>
</dbReference>
<dbReference type="Pfam" id="PF24626">
    <property type="entry name" value="SH3_Tf2-1"/>
    <property type="match status" value="1"/>
</dbReference>
<dbReference type="SUPFAM" id="SSF53098">
    <property type="entry name" value="Ribonuclease H-like"/>
    <property type="match status" value="1"/>
</dbReference>
<dbReference type="Gene3D" id="3.10.10.10">
    <property type="entry name" value="HIV Type 1 Reverse Transcriptase, subunit A, domain 1"/>
    <property type="match status" value="1"/>
</dbReference>
<dbReference type="CDD" id="cd09274">
    <property type="entry name" value="RNase_HI_RT_Ty3"/>
    <property type="match status" value="1"/>
</dbReference>
<dbReference type="Pfam" id="PF17917">
    <property type="entry name" value="RT_RNaseH"/>
    <property type="match status" value="1"/>
</dbReference>
<reference evidence="8 9" key="1">
    <citation type="journal article" date="2023" name="G3 (Bethesda)">
        <title>A chromosome-length genome assembly and annotation of blackberry (Rubus argutus, cv. 'Hillquist').</title>
        <authorList>
            <person name="Bruna T."/>
            <person name="Aryal R."/>
            <person name="Dudchenko O."/>
            <person name="Sargent D.J."/>
            <person name="Mead D."/>
            <person name="Buti M."/>
            <person name="Cavallini A."/>
            <person name="Hytonen T."/>
            <person name="Andres J."/>
            <person name="Pham M."/>
            <person name="Weisz D."/>
            <person name="Mascagni F."/>
            <person name="Usai G."/>
            <person name="Natali L."/>
            <person name="Bassil N."/>
            <person name="Fernandez G.E."/>
            <person name="Lomsadze A."/>
            <person name="Armour M."/>
            <person name="Olukolu B."/>
            <person name="Poorten T."/>
            <person name="Britton C."/>
            <person name="Davik J."/>
            <person name="Ashrafi H."/>
            <person name="Aiden E.L."/>
            <person name="Borodovsky M."/>
            <person name="Worthington M."/>
        </authorList>
    </citation>
    <scope>NUCLEOTIDE SEQUENCE [LARGE SCALE GENOMIC DNA]</scope>
    <source>
        <strain evidence="8">PI 553951</strain>
    </source>
</reference>
<dbReference type="InterPro" id="IPR043502">
    <property type="entry name" value="DNA/RNA_pol_sf"/>
</dbReference>
<dbReference type="InterPro" id="IPR041373">
    <property type="entry name" value="RT_RNaseH"/>
</dbReference>
<dbReference type="SUPFAM" id="SSF56672">
    <property type="entry name" value="DNA/RNA polymerases"/>
    <property type="match status" value="1"/>
</dbReference>
<feature type="domain" description="Integrase catalytic" evidence="7">
    <location>
        <begin position="617"/>
        <end position="777"/>
    </location>
</feature>
<evidence type="ECO:0000259" key="7">
    <source>
        <dbReference type="PROSITE" id="PS50994"/>
    </source>
</evidence>
<dbReference type="Gene3D" id="3.30.70.270">
    <property type="match status" value="2"/>
</dbReference>
<keyword evidence="9" id="KW-1185">Reference proteome</keyword>
<dbReference type="PROSITE" id="PS50994">
    <property type="entry name" value="INTEGRASE"/>
    <property type="match status" value="1"/>
</dbReference>
<dbReference type="Proteomes" id="UP001457282">
    <property type="component" value="Unassembled WGS sequence"/>
</dbReference>
<dbReference type="GO" id="GO:0015074">
    <property type="term" value="P:DNA integration"/>
    <property type="evidence" value="ECO:0007669"/>
    <property type="project" value="InterPro"/>
</dbReference>
<evidence type="ECO:0000256" key="3">
    <source>
        <dbReference type="ARBA" id="ARBA00022722"/>
    </source>
</evidence>
<evidence type="ECO:0000256" key="4">
    <source>
        <dbReference type="ARBA" id="ARBA00022759"/>
    </source>
</evidence>
<dbReference type="InterPro" id="IPR001584">
    <property type="entry name" value="Integrase_cat-core"/>
</dbReference>
<dbReference type="Gene3D" id="3.30.420.10">
    <property type="entry name" value="Ribonuclease H-like superfamily/Ribonuclease H"/>
    <property type="match status" value="1"/>
</dbReference>
<keyword evidence="5" id="KW-0378">Hydrolase</keyword>
<proteinExistence type="predicted"/>
<dbReference type="PANTHER" id="PTHR35046:SF26">
    <property type="entry name" value="RNA-DIRECTED DNA POLYMERASE"/>
    <property type="match status" value="1"/>
</dbReference>
<keyword evidence="4" id="KW-0255">Endonuclease</keyword>
<dbReference type="InterPro" id="IPR056924">
    <property type="entry name" value="SH3_Tf2-1"/>
</dbReference>
<comment type="caution">
    <text evidence="8">The sequence shown here is derived from an EMBL/GenBank/DDBJ whole genome shotgun (WGS) entry which is preliminary data.</text>
</comment>
<dbReference type="CDD" id="cd01647">
    <property type="entry name" value="RT_LTR"/>
    <property type="match status" value="1"/>
</dbReference>
<accession>A0AAW1YP73</accession>
<dbReference type="Pfam" id="PF00078">
    <property type="entry name" value="RVT_1"/>
    <property type="match status" value="1"/>
</dbReference>
<dbReference type="InterPro" id="IPR012337">
    <property type="entry name" value="RNaseH-like_sf"/>
</dbReference>
<dbReference type="EMBL" id="JBEDUW010000001">
    <property type="protein sequence ID" value="KAK9950547.1"/>
    <property type="molecule type" value="Genomic_DNA"/>
</dbReference>
<dbReference type="InterPro" id="IPR043128">
    <property type="entry name" value="Rev_trsase/Diguanyl_cyclase"/>
</dbReference>
<keyword evidence="3" id="KW-0540">Nuclease</keyword>
<evidence type="ECO:0000313" key="9">
    <source>
        <dbReference type="Proteomes" id="UP001457282"/>
    </source>
</evidence>
<dbReference type="Pfam" id="PF17921">
    <property type="entry name" value="Integrase_H2C2"/>
    <property type="match status" value="1"/>
</dbReference>
<evidence type="ECO:0000256" key="1">
    <source>
        <dbReference type="ARBA" id="ARBA00022679"/>
    </source>
</evidence>
<dbReference type="FunFam" id="3.30.70.270:FF:000020">
    <property type="entry name" value="Transposon Tf2-6 polyprotein-like Protein"/>
    <property type="match status" value="1"/>
</dbReference>
<sequence length="945" mass="108946">MLLGRPWKFDVNSIHKGRENTFTFYKDGVKIILAPMRETCSPAASQAEGRSLLIVNDIVKEAKEIGELYALVVRENEAGTKPIPKRLESLMLKFQDLMPADLPPSLPPMRDIQHHIDLIPGASLPNLPHYRMSPKEHEILQGQVEDLVKRGVVRPSMSPCAVPALLTPKKDGSWRMCIDSRAINKITVKYSFPIPRLDDMLDMLDGSQVFSKLDLKSGYHQIRIRPGDEWKTAFKTKEGLYKWLVMPFGLSNAPNTFRRLMNEVLKPFIGRFVVVYLDDILIYSQNDDDHIKHLWEWPTPRSTHDVRSFHGLASFYRRFVKNFSSLAAPLTDCIKQQKFTWTKEAQESFNIIKEKLTSAPVLALPSFEKLFEVDCDASYVGIRAVLSQEGRPVAFYSEKLNDTRKKWSVYELEFYAIVRALQHWKHYLVQREFLLYTDHQALKFINSSTTSNRMHGRWISTLQEFTFVLKHKSGQQNKVADALSRRVSLLVTLKQEVIGFDYFKELYEDDEDFKEEWLKCTTRQPNRGDFHLHDGFLFKGTRLCIPKGSLREHIIKERHGGGLGGHLGRDKSIALVEQRYYWPQLKKDVGRYVQRCYTCQTSKGQSQNTGLYSPLPVPNAPWEDLSMDFVLGLPRTQRGMDSVFVVVDRFSKMAHFIPCKKTMDATNIANLFFREVIRLHGIPKTITSDHDSKFLSHFWITLWKRFDTSLQYSSTCHPQTDGQTEVVNRTLGNLIRSLSGDRPKQWDFALAQAEFAYNNMVNRSTGKTPFEIVYGRTPHHTLDLVPLPKLPGMSIAANHMAEKMAEIHADTKKAIEDSNAQYKSQADMHRRLKVFKVGDEVMVHLRKERFPVGTYNKLKQKKIGPVKILKKINNNAYVVDLPADYSISKTFNVKDLYEYHAADTFPLPAITSRSSFPQEEGTDVEQTAALFMDKWDRQKLKQKHF</sequence>
<dbReference type="AlphaFoldDB" id="A0AAW1YP73"/>
<dbReference type="GO" id="GO:0003676">
    <property type="term" value="F:nucleic acid binding"/>
    <property type="evidence" value="ECO:0007669"/>
    <property type="project" value="InterPro"/>
</dbReference>
<evidence type="ECO:0000256" key="2">
    <source>
        <dbReference type="ARBA" id="ARBA00022695"/>
    </source>
</evidence>
<dbReference type="FunFam" id="1.10.340.70:FF:000001">
    <property type="entry name" value="Retrovirus-related Pol polyprotein from transposon gypsy-like Protein"/>
    <property type="match status" value="1"/>
</dbReference>
<evidence type="ECO:0000256" key="5">
    <source>
        <dbReference type="ARBA" id="ARBA00022801"/>
    </source>
</evidence>
<dbReference type="GO" id="GO:0004519">
    <property type="term" value="F:endonuclease activity"/>
    <property type="evidence" value="ECO:0007669"/>
    <property type="project" value="UniProtKB-KW"/>
</dbReference>
<dbReference type="FunFam" id="3.30.420.10:FF:000032">
    <property type="entry name" value="Retrovirus-related Pol polyprotein from transposon 297-like Protein"/>
    <property type="match status" value="1"/>
</dbReference>
<evidence type="ECO:0000256" key="6">
    <source>
        <dbReference type="ARBA" id="ARBA00022918"/>
    </source>
</evidence>
<dbReference type="InterPro" id="IPR000477">
    <property type="entry name" value="RT_dom"/>
</dbReference>
<dbReference type="GO" id="GO:0016787">
    <property type="term" value="F:hydrolase activity"/>
    <property type="evidence" value="ECO:0007669"/>
    <property type="project" value="UniProtKB-KW"/>
</dbReference>
<keyword evidence="2" id="KW-0548">Nucleotidyltransferase</keyword>